<feature type="signal peptide" evidence="4">
    <location>
        <begin position="1"/>
        <end position="18"/>
    </location>
</feature>
<proteinExistence type="inferred from homology"/>
<reference evidence="7" key="1">
    <citation type="submission" date="2023-07" db="EMBL/GenBank/DDBJ databases">
        <title>Conexibacter stalactiti sp. nov., isolated from stalactites in a lava cave and emended description of the genus Conexibacter.</title>
        <authorList>
            <person name="Lee S.D."/>
        </authorList>
    </citation>
    <scope>NUCLEOTIDE SEQUENCE [LARGE SCALE GENOMIC DNA]</scope>
    <source>
        <strain evidence="7">KCTC 39840</strain>
    </source>
</reference>
<evidence type="ECO:0000256" key="3">
    <source>
        <dbReference type="ARBA" id="ARBA00022729"/>
    </source>
</evidence>
<evidence type="ECO:0000256" key="4">
    <source>
        <dbReference type="SAM" id="SignalP"/>
    </source>
</evidence>
<evidence type="ECO:0000256" key="1">
    <source>
        <dbReference type="ARBA" id="ARBA00004196"/>
    </source>
</evidence>
<evidence type="ECO:0000313" key="7">
    <source>
        <dbReference type="Proteomes" id="UP001284601"/>
    </source>
</evidence>
<comment type="caution">
    <text evidence="6">The sequence shown here is derived from an EMBL/GenBank/DDBJ whole genome shotgun (WGS) entry which is preliminary data.</text>
</comment>
<accession>A0ABU4HR11</accession>
<feature type="chain" id="PRO_5047376432" evidence="4">
    <location>
        <begin position="19"/>
        <end position="329"/>
    </location>
</feature>
<evidence type="ECO:0000313" key="6">
    <source>
        <dbReference type="EMBL" id="MDW5595761.1"/>
    </source>
</evidence>
<dbReference type="EMBL" id="JAWSTH010000039">
    <property type="protein sequence ID" value="MDW5595761.1"/>
    <property type="molecule type" value="Genomic_DNA"/>
</dbReference>
<dbReference type="InterPro" id="IPR028082">
    <property type="entry name" value="Peripla_BP_I"/>
</dbReference>
<dbReference type="Pfam" id="PF13407">
    <property type="entry name" value="Peripla_BP_4"/>
    <property type="match status" value="1"/>
</dbReference>
<comment type="similarity">
    <text evidence="2">Belongs to the bacterial solute-binding protein 2 family.</text>
</comment>
<dbReference type="SUPFAM" id="SSF53822">
    <property type="entry name" value="Periplasmic binding protein-like I"/>
    <property type="match status" value="1"/>
</dbReference>
<protein>
    <submittedName>
        <fullName evidence="6">ABC transporter substrate-binding protein</fullName>
    </submittedName>
</protein>
<keyword evidence="7" id="KW-1185">Reference proteome</keyword>
<keyword evidence="3 4" id="KW-0732">Signal</keyword>
<evidence type="ECO:0000256" key="2">
    <source>
        <dbReference type="ARBA" id="ARBA00007639"/>
    </source>
</evidence>
<dbReference type="PANTHER" id="PTHR46847:SF1">
    <property type="entry name" value="D-ALLOSE-BINDING PERIPLASMIC PROTEIN-RELATED"/>
    <property type="match status" value="1"/>
</dbReference>
<organism evidence="6 7">
    <name type="scientific">Conexibacter stalactiti</name>
    <dbReference type="NCBI Taxonomy" id="1940611"/>
    <lineage>
        <taxon>Bacteria</taxon>
        <taxon>Bacillati</taxon>
        <taxon>Actinomycetota</taxon>
        <taxon>Thermoleophilia</taxon>
        <taxon>Solirubrobacterales</taxon>
        <taxon>Conexibacteraceae</taxon>
        <taxon>Conexibacter</taxon>
    </lineage>
</organism>
<name>A0ABU4HR11_9ACTN</name>
<dbReference type="Gene3D" id="3.40.50.2300">
    <property type="match status" value="2"/>
</dbReference>
<dbReference type="PROSITE" id="PS51257">
    <property type="entry name" value="PROKAR_LIPOPROTEIN"/>
    <property type="match status" value="1"/>
</dbReference>
<evidence type="ECO:0000259" key="5">
    <source>
        <dbReference type="Pfam" id="PF13407"/>
    </source>
</evidence>
<comment type="subcellular location">
    <subcellularLocation>
        <location evidence="1">Cell envelope</location>
    </subcellularLocation>
</comment>
<gene>
    <name evidence="6" type="ORF">R7226_15530</name>
</gene>
<dbReference type="RefSeq" id="WP_318598099.1">
    <property type="nucleotide sequence ID" value="NZ_JAWSTH010000039.1"/>
</dbReference>
<dbReference type="InterPro" id="IPR025997">
    <property type="entry name" value="SBP_2_dom"/>
</dbReference>
<dbReference type="CDD" id="cd20007">
    <property type="entry name" value="PBP1_ABC_sugar_binding-like"/>
    <property type="match status" value="1"/>
</dbReference>
<dbReference type="Proteomes" id="UP001284601">
    <property type="component" value="Unassembled WGS sequence"/>
</dbReference>
<dbReference type="PANTHER" id="PTHR46847">
    <property type="entry name" value="D-ALLOSE-BINDING PERIPLASMIC PROTEIN-RELATED"/>
    <property type="match status" value="1"/>
</dbReference>
<sequence length="329" mass="33697">MGRASVALLATAATLALAACGSSDDDTGSTTASAGGGAGERKVTLVTGVKGDEFYITMACGAQSEADRLGVQLDVQSPDEFDPSKQTPIVNAVAASKPDALLIAPTDQAALYAPIKQIADAGTKVVLVDTTLENADVAVSQIATDNYEGGKAAARALADLIGGSGKVLLLGFRAGVSTDDLRSRGFRDGAEELGLELVGTEYSDNKPEKAASIVKAALARDPELKGVFATNSFASEGAATGLREADAQDKVKIVGFDAGPIQVEQLEQGLVQALIAQQSAEIGRLGVQQAVAALDGRTVQERIGTGSTTITQENIDSPESRAAMDKRTC</sequence>
<feature type="domain" description="Periplasmic binding protein" evidence="5">
    <location>
        <begin position="45"/>
        <end position="297"/>
    </location>
</feature>